<gene>
    <name evidence="1" type="ORF">LTRI10_LOCUS33004</name>
</gene>
<sequence length="68" mass="6743">MEWDSEFIGGCSGEVGEEGDGAGVEWMGGEELEAPCGTSTLGTGSKDGVGEEIIGMEGTGGSRTLSVG</sequence>
<accession>A0AAV2F2U6</accession>
<dbReference type="Proteomes" id="UP001497516">
    <property type="component" value="Chromosome 6"/>
</dbReference>
<reference evidence="1 2" key="1">
    <citation type="submission" date="2024-04" db="EMBL/GenBank/DDBJ databases">
        <authorList>
            <person name="Fracassetti M."/>
        </authorList>
    </citation>
    <scope>NUCLEOTIDE SEQUENCE [LARGE SCALE GENOMIC DNA]</scope>
</reference>
<organism evidence="1 2">
    <name type="scientific">Linum trigynum</name>
    <dbReference type="NCBI Taxonomy" id="586398"/>
    <lineage>
        <taxon>Eukaryota</taxon>
        <taxon>Viridiplantae</taxon>
        <taxon>Streptophyta</taxon>
        <taxon>Embryophyta</taxon>
        <taxon>Tracheophyta</taxon>
        <taxon>Spermatophyta</taxon>
        <taxon>Magnoliopsida</taxon>
        <taxon>eudicotyledons</taxon>
        <taxon>Gunneridae</taxon>
        <taxon>Pentapetalae</taxon>
        <taxon>rosids</taxon>
        <taxon>fabids</taxon>
        <taxon>Malpighiales</taxon>
        <taxon>Linaceae</taxon>
        <taxon>Linum</taxon>
    </lineage>
</organism>
<keyword evidence="2" id="KW-1185">Reference proteome</keyword>
<evidence type="ECO:0000313" key="2">
    <source>
        <dbReference type="Proteomes" id="UP001497516"/>
    </source>
</evidence>
<evidence type="ECO:0000313" key="1">
    <source>
        <dbReference type="EMBL" id="CAL1392349.1"/>
    </source>
</evidence>
<proteinExistence type="predicted"/>
<dbReference type="EMBL" id="OZ034819">
    <property type="protein sequence ID" value="CAL1392349.1"/>
    <property type="molecule type" value="Genomic_DNA"/>
</dbReference>
<protein>
    <submittedName>
        <fullName evidence="1">Uncharacterized protein</fullName>
    </submittedName>
</protein>
<name>A0AAV2F2U6_9ROSI</name>
<dbReference type="AlphaFoldDB" id="A0AAV2F2U6"/>